<evidence type="ECO:0000256" key="1">
    <source>
        <dbReference type="ARBA" id="ARBA00002001"/>
    </source>
</evidence>
<sequence length="238" mass="26473">MRTQANQNVCGLLFLFQHGNHRSTQQTLMYIKAHGRLDIHVNHLQITNEVFARRFTQHRLPTVPLKGGTTIPCLPRGVVTLSSHVPLNRFRASTPVPNNSASTATSPSCRSTITGEANEGRKKRERPSSRAGVTFPASRIYRMLKNGHYCKRVSAGAPVYLAKVLEYLTANVLELAGNVAHDRKQGRIISRYLLLAIRKDEELSKLLQHVTIFNGGVVPSIHPELLPKATSPNTQKNM</sequence>
<evidence type="ECO:0000256" key="2">
    <source>
        <dbReference type="ARBA" id="ARBA00004123"/>
    </source>
</evidence>
<dbReference type="Gene3D" id="1.10.20.10">
    <property type="entry name" value="Histone, subunit A"/>
    <property type="match status" value="1"/>
</dbReference>
<dbReference type="GO" id="GO:0000786">
    <property type="term" value="C:nucleosome"/>
    <property type="evidence" value="ECO:0007669"/>
    <property type="project" value="UniProtKB-KW"/>
</dbReference>
<dbReference type="GO" id="GO:0005634">
    <property type="term" value="C:nucleus"/>
    <property type="evidence" value="ECO:0007669"/>
    <property type="project" value="UniProtKB-SubCell"/>
</dbReference>
<dbReference type="FunFam" id="1.10.20.10:FF:000103">
    <property type="entry name" value="Histone H2A type 1"/>
    <property type="match status" value="1"/>
</dbReference>
<dbReference type="Pfam" id="PF00125">
    <property type="entry name" value="Histone"/>
    <property type="match status" value="1"/>
</dbReference>
<dbReference type="GO" id="GO:0046982">
    <property type="term" value="F:protein heterodimerization activity"/>
    <property type="evidence" value="ECO:0007669"/>
    <property type="project" value="InterPro"/>
</dbReference>
<keyword evidence="6" id="KW-1017">Isopeptide bond</keyword>
<comment type="subunit">
    <text evidence="9">The nucleosome is a histone octamer containing two molecules each of H2A, H2B, H3 and H4 assembled in one H3-H4 heterotetramer and two H2A-H2B heterodimers. The octamer wraps approximately 147 bp of DNA.</text>
</comment>
<evidence type="ECO:0000259" key="11">
    <source>
        <dbReference type="Pfam" id="PF00125"/>
    </source>
</evidence>
<dbReference type="GO" id="GO:0003677">
    <property type="term" value="F:DNA binding"/>
    <property type="evidence" value="ECO:0007669"/>
    <property type="project" value="UniProtKB-KW"/>
</dbReference>
<feature type="region of interest" description="Disordered" evidence="10">
    <location>
        <begin position="92"/>
        <end position="131"/>
    </location>
</feature>
<dbReference type="AlphaFoldDB" id="A0A9J6EJ99"/>
<comment type="subcellular location">
    <subcellularLocation>
        <location evidence="3">Chromosome</location>
    </subcellularLocation>
    <subcellularLocation>
        <location evidence="2 9">Nucleus</location>
    </subcellularLocation>
</comment>
<keyword evidence="5 9" id="KW-0158">Chromosome</keyword>
<comment type="function">
    <text evidence="1">Core component of nucleosome. Nucleosomes wrap and compact DNA into chromatin, limiting DNA accessibility to the cellular machineries which require DNA as a template. Histones thereby play a central role in transcription regulation, DNA repair, DNA replication and chromosomal stability. DNA accessibility is regulated via a complex set of post-translational modifications of histones, also called histone code, and nucleosome remodeling.</text>
</comment>
<dbReference type="SMART" id="SM00414">
    <property type="entry name" value="H2A"/>
    <property type="match status" value="1"/>
</dbReference>
<feature type="compositionally biased region" description="Basic and acidic residues" evidence="10">
    <location>
        <begin position="118"/>
        <end position="128"/>
    </location>
</feature>
<evidence type="ECO:0000256" key="6">
    <source>
        <dbReference type="ARBA" id="ARBA00022499"/>
    </source>
</evidence>
<evidence type="ECO:0000256" key="10">
    <source>
        <dbReference type="SAM" id="MobiDB-lite"/>
    </source>
</evidence>
<reference evidence="13" key="2">
    <citation type="submission" date="2021-09" db="EMBL/GenBank/DDBJ databases">
        <authorList>
            <person name="Jia N."/>
            <person name="Wang J."/>
            <person name="Shi W."/>
            <person name="Du L."/>
            <person name="Sun Y."/>
            <person name="Zhan W."/>
            <person name="Jiang J."/>
            <person name="Wang Q."/>
            <person name="Zhang B."/>
            <person name="Ji P."/>
            <person name="Sakyi L.B."/>
            <person name="Cui X."/>
            <person name="Yuan T."/>
            <person name="Jiang B."/>
            <person name="Yang W."/>
            <person name="Lam T.T.-Y."/>
            <person name="Chang Q."/>
            <person name="Ding S."/>
            <person name="Wang X."/>
            <person name="Zhu J."/>
            <person name="Ruan X."/>
            <person name="Zhao L."/>
            <person name="Wei J."/>
            <person name="Que T."/>
            <person name="Du C."/>
            <person name="Cheng J."/>
            <person name="Dai P."/>
            <person name="Han X."/>
            <person name="Huang E."/>
            <person name="Gao Y."/>
            <person name="Liu J."/>
            <person name="Shao H."/>
            <person name="Ye R."/>
            <person name="Li L."/>
            <person name="Wei W."/>
            <person name="Wang X."/>
            <person name="Wang C."/>
            <person name="Huo Q."/>
            <person name="Li W."/>
            <person name="Guo W."/>
            <person name="Chen H."/>
            <person name="Chen S."/>
            <person name="Zhou L."/>
            <person name="Zhou L."/>
            <person name="Ni X."/>
            <person name="Tian J."/>
            <person name="Zhou Y."/>
            <person name="Sheng Y."/>
            <person name="Liu T."/>
            <person name="Pan Y."/>
            <person name="Xia L."/>
            <person name="Li J."/>
            <person name="Zhao F."/>
            <person name="Cao W."/>
        </authorList>
    </citation>
    <scope>NUCLEOTIDE SEQUENCE</scope>
    <source>
        <strain evidence="13">Rmic-2018</strain>
        <tissue evidence="13">Larvae</tissue>
    </source>
</reference>
<organism evidence="13 14">
    <name type="scientific">Rhipicephalus microplus</name>
    <name type="common">Cattle tick</name>
    <name type="synonym">Boophilus microplus</name>
    <dbReference type="NCBI Taxonomy" id="6941"/>
    <lineage>
        <taxon>Eukaryota</taxon>
        <taxon>Metazoa</taxon>
        <taxon>Ecdysozoa</taxon>
        <taxon>Arthropoda</taxon>
        <taxon>Chelicerata</taxon>
        <taxon>Arachnida</taxon>
        <taxon>Acari</taxon>
        <taxon>Parasitiformes</taxon>
        <taxon>Ixodida</taxon>
        <taxon>Ixodoidea</taxon>
        <taxon>Ixodidae</taxon>
        <taxon>Rhipicephalinae</taxon>
        <taxon>Rhipicephalus</taxon>
        <taxon>Boophilus</taxon>
    </lineage>
</organism>
<comment type="caution">
    <text evidence="13">The sequence shown here is derived from an EMBL/GenBank/DDBJ whole genome shotgun (WGS) entry which is preliminary data.</text>
</comment>
<protein>
    <recommendedName>
        <fullName evidence="9">Histone H2A</fullName>
    </recommendedName>
</protein>
<evidence type="ECO:0000313" key="14">
    <source>
        <dbReference type="Proteomes" id="UP000821866"/>
    </source>
</evidence>
<dbReference type="GO" id="GO:0030527">
    <property type="term" value="F:structural constituent of chromatin"/>
    <property type="evidence" value="ECO:0007669"/>
    <property type="project" value="InterPro"/>
</dbReference>
<dbReference type="CDD" id="cd00074">
    <property type="entry name" value="HFD_H2A"/>
    <property type="match status" value="1"/>
</dbReference>
<evidence type="ECO:0000256" key="9">
    <source>
        <dbReference type="RuleBase" id="RU003767"/>
    </source>
</evidence>
<proteinExistence type="inferred from homology"/>
<keyword evidence="8 9" id="KW-0544">Nucleosome core</keyword>
<dbReference type="Pfam" id="PF16211">
    <property type="entry name" value="Histone_H2A_C"/>
    <property type="match status" value="1"/>
</dbReference>
<evidence type="ECO:0000256" key="4">
    <source>
        <dbReference type="ARBA" id="ARBA00010691"/>
    </source>
</evidence>
<evidence type="ECO:0000313" key="13">
    <source>
        <dbReference type="EMBL" id="KAH8034458.1"/>
    </source>
</evidence>
<dbReference type="InterPro" id="IPR002119">
    <property type="entry name" value="Histone_H2A"/>
</dbReference>
<evidence type="ECO:0000256" key="8">
    <source>
        <dbReference type="ARBA" id="ARBA00023269"/>
    </source>
</evidence>
<dbReference type="VEuPathDB" id="VectorBase:LOC119170674"/>
<reference evidence="13" key="1">
    <citation type="journal article" date="2020" name="Cell">
        <title>Large-Scale Comparative Analyses of Tick Genomes Elucidate Their Genetic Diversity and Vector Capacities.</title>
        <authorList>
            <consortium name="Tick Genome and Microbiome Consortium (TIGMIC)"/>
            <person name="Jia N."/>
            <person name="Wang J."/>
            <person name="Shi W."/>
            <person name="Du L."/>
            <person name="Sun Y."/>
            <person name="Zhan W."/>
            <person name="Jiang J.F."/>
            <person name="Wang Q."/>
            <person name="Zhang B."/>
            <person name="Ji P."/>
            <person name="Bell-Sakyi L."/>
            <person name="Cui X.M."/>
            <person name="Yuan T.T."/>
            <person name="Jiang B.G."/>
            <person name="Yang W.F."/>
            <person name="Lam T.T."/>
            <person name="Chang Q.C."/>
            <person name="Ding S.J."/>
            <person name="Wang X.J."/>
            <person name="Zhu J.G."/>
            <person name="Ruan X.D."/>
            <person name="Zhao L."/>
            <person name="Wei J.T."/>
            <person name="Ye R.Z."/>
            <person name="Que T.C."/>
            <person name="Du C.H."/>
            <person name="Zhou Y.H."/>
            <person name="Cheng J.X."/>
            <person name="Dai P.F."/>
            <person name="Guo W.B."/>
            <person name="Han X.H."/>
            <person name="Huang E.J."/>
            <person name="Li L.F."/>
            <person name="Wei W."/>
            <person name="Gao Y.C."/>
            <person name="Liu J.Z."/>
            <person name="Shao H.Z."/>
            <person name="Wang X."/>
            <person name="Wang C.C."/>
            <person name="Yang T.C."/>
            <person name="Huo Q.B."/>
            <person name="Li W."/>
            <person name="Chen H.Y."/>
            <person name="Chen S.E."/>
            <person name="Zhou L.G."/>
            <person name="Ni X.B."/>
            <person name="Tian J.H."/>
            <person name="Sheng Y."/>
            <person name="Liu T."/>
            <person name="Pan Y.S."/>
            <person name="Xia L.Y."/>
            <person name="Li J."/>
            <person name="Zhao F."/>
            <person name="Cao W.C."/>
        </authorList>
    </citation>
    <scope>NUCLEOTIDE SEQUENCE</scope>
    <source>
        <strain evidence="13">Rmic-2018</strain>
    </source>
</reference>
<dbReference type="InterPro" id="IPR007125">
    <property type="entry name" value="H2A/H2B/H3"/>
</dbReference>
<comment type="similarity">
    <text evidence="4 9">Belongs to the histone H2A family.</text>
</comment>
<evidence type="ECO:0000256" key="5">
    <source>
        <dbReference type="ARBA" id="ARBA00022454"/>
    </source>
</evidence>
<accession>A0A9J6EJ99</accession>
<dbReference type="InterPro" id="IPR032454">
    <property type="entry name" value="Histone_H2A_C"/>
</dbReference>
<evidence type="ECO:0000256" key="7">
    <source>
        <dbReference type="ARBA" id="ARBA00023242"/>
    </source>
</evidence>
<gene>
    <name evidence="13" type="ORF">HPB51_024398</name>
</gene>
<feature type="domain" description="Histone H2A C-terminal" evidence="12">
    <location>
        <begin position="201"/>
        <end position="232"/>
    </location>
</feature>
<dbReference type="PANTHER" id="PTHR23430">
    <property type="entry name" value="HISTONE H2A"/>
    <property type="match status" value="1"/>
</dbReference>
<dbReference type="SUPFAM" id="SSF47113">
    <property type="entry name" value="Histone-fold"/>
    <property type="match status" value="1"/>
</dbReference>
<evidence type="ECO:0000259" key="12">
    <source>
        <dbReference type="Pfam" id="PF16211"/>
    </source>
</evidence>
<dbReference type="Proteomes" id="UP000821866">
    <property type="component" value="Chromosome 2"/>
</dbReference>
<feature type="domain" description="Core Histone H2A/H2B/H3" evidence="11">
    <location>
        <begin position="118"/>
        <end position="198"/>
    </location>
</feature>
<evidence type="ECO:0000256" key="3">
    <source>
        <dbReference type="ARBA" id="ARBA00004286"/>
    </source>
</evidence>
<keyword evidence="9" id="KW-0238">DNA-binding</keyword>
<keyword evidence="14" id="KW-1185">Reference proteome</keyword>
<dbReference type="PRINTS" id="PR00620">
    <property type="entry name" value="HISTONEH2A"/>
</dbReference>
<dbReference type="EMBL" id="JABSTU010000004">
    <property type="protein sequence ID" value="KAH8034458.1"/>
    <property type="molecule type" value="Genomic_DNA"/>
</dbReference>
<feature type="compositionally biased region" description="Polar residues" evidence="10">
    <location>
        <begin position="95"/>
        <end position="115"/>
    </location>
</feature>
<name>A0A9J6EJ99_RHIMP</name>
<keyword evidence="7 9" id="KW-0539">Nucleus</keyword>
<dbReference type="InterPro" id="IPR009072">
    <property type="entry name" value="Histone-fold"/>
</dbReference>